<dbReference type="GO" id="GO:0005794">
    <property type="term" value="C:Golgi apparatus"/>
    <property type="evidence" value="ECO:0007669"/>
    <property type="project" value="TreeGrafter"/>
</dbReference>
<keyword evidence="5" id="KW-0256">Endoplasmic reticulum</keyword>
<protein>
    <submittedName>
        <fullName evidence="9">Membrane magnesium transporter 1</fullName>
    </submittedName>
</protein>
<dbReference type="Proteomes" id="UP001212152">
    <property type="component" value="Unassembled WGS sequence"/>
</dbReference>
<name>A0AAD5XP94_9FUNG</name>
<reference evidence="9" key="1">
    <citation type="submission" date="2020-05" db="EMBL/GenBank/DDBJ databases">
        <title>Phylogenomic resolution of chytrid fungi.</title>
        <authorList>
            <person name="Stajich J.E."/>
            <person name="Amses K."/>
            <person name="Simmons R."/>
            <person name="Seto K."/>
            <person name="Myers J."/>
            <person name="Bonds A."/>
            <person name="Quandt C.A."/>
            <person name="Barry K."/>
            <person name="Liu P."/>
            <person name="Grigoriev I."/>
            <person name="Longcore J.E."/>
            <person name="James T.Y."/>
        </authorList>
    </citation>
    <scope>NUCLEOTIDE SEQUENCE</scope>
    <source>
        <strain evidence="9">JEL0379</strain>
    </source>
</reference>
<keyword evidence="4 8" id="KW-0812">Transmembrane</keyword>
<evidence type="ECO:0000256" key="1">
    <source>
        <dbReference type="ARBA" id="ARBA00004477"/>
    </source>
</evidence>
<evidence type="ECO:0000256" key="3">
    <source>
        <dbReference type="ARBA" id="ARBA00011276"/>
    </source>
</evidence>
<accession>A0AAD5XP94</accession>
<evidence type="ECO:0000256" key="8">
    <source>
        <dbReference type="SAM" id="Phobius"/>
    </source>
</evidence>
<comment type="similarity">
    <text evidence="2">Belongs to the membrane magnesium transporter (TC 1.A.67) family.</text>
</comment>
<evidence type="ECO:0000256" key="6">
    <source>
        <dbReference type="ARBA" id="ARBA00022989"/>
    </source>
</evidence>
<comment type="subcellular location">
    <subcellularLocation>
        <location evidence="1">Endoplasmic reticulum membrane</location>
        <topology evidence="1">Multi-pass membrane protein</topology>
    </subcellularLocation>
</comment>
<dbReference type="GO" id="GO:0005886">
    <property type="term" value="C:plasma membrane"/>
    <property type="evidence" value="ECO:0007669"/>
    <property type="project" value="TreeGrafter"/>
</dbReference>
<dbReference type="GO" id="GO:0072546">
    <property type="term" value="C:EMC complex"/>
    <property type="evidence" value="ECO:0007669"/>
    <property type="project" value="TreeGrafter"/>
</dbReference>
<dbReference type="Pfam" id="PF10270">
    <property type="entry name" value="MMgT"/>
    <property type="match status" value="1"/>
</dbReference>
<dbReference type="EMBL" id="JADGJQ010000011">
    <property type="protein sequence ID" value="KAJ3181774.1"/>
    <property type="molecule type" value="Genomic_DNA"/>
</dbReference>
<comment type="subunit">
    <text evidence="3">Component of the ER membrane protein complex (EMC).</text>
</comment>
<evidence type="ECO:0000256" key="7">
    <source>
        <dbReference type="ARBA" id="ARBA00023136"/>
    </source>
</evidence>
<comment type="caution">
    <text evidence="9">The sequence shown here is derived from an EMBL/GenBank/DDBJ whole genome shotgun (WGS) entry which is preliminary data.</text>
</comment>
<evidence type="ECO:0000313" key="10">
    <source>
        <dbReference type="Proteomes" id="UP001212152"/>
    </source>
</evidence>
<dbReference type="PANTHER" id="PTHR21181">
    <property type="match status" value="1"/>
</dbReference>
<dbReference type="GO" id="GO:0022890">
    <property type="term" value="F:inorganic cation transmembrane transporter activity"/>
    <property type="evidence" value="ECO:0007669"/>
    <property type="project" value="TreeGrafter"/>
</dbReference>
<evidence type="ECO:0000313" key="9">
    <source>
        <dbReference type="EMBL" id="KAJ3181774.1"/>
    </source>
</evidence>
<feature type="transmembrane region" description="Helical" evidence="8">
    <location>
        <begin position="7"/>
        <end position="25"/>
    </location>
</feature>
<keyword evidence="7 8" id="KW-0472">Membrane</keyword>
<evidence type="ECO:0000256" key="2">
    <source>
        <dbReference type="ARBA" id="ARBA00006109"/>
    </source>
</evidence>
<keyword evidence="6 8" id="KW-1133">Transmembrane helix</keyword>
<gene>
    <name evidence="9" type="primary">MMGT1</name>
    <name evidence="9" type="ORF">HDU87_000792</name>
</gene>
<evidence type="ECO:0000256" key="4">
    <source>
        <dbReference type="ARBA" id="ARBA00022692"/>
    </source>
</evidence>
<dbReference type="AlphaFoldDB" id="A0AAD5XP94"/>
<dbReference type="GO" id="GO:0005769">
    <property type="term" value="C:early endosome"/>
    <property type="evidence" value="ECO:0007669"/>
    <property type="project" value="TreeGrafter"/>
</dbReference>
<proteinExistence type="inferred from homology"/>
<evidence type="ECO:0000256" key="5">
    <source>
        <dbReference type="ARBA" id="ARBA00022824"/>
    </source>
</evidence>
<sequence>MTSWIGRILYTVAVALLLHSGYSAFEHLAYLKMVGKTETSLPVDIVIECLASVFVATIGVALVSGDLKPISLEKELASMSMDSIDSRPAFRTLHHRGRAIFRPVEVASNSR</sequence>
<dbReference type="InterPro" id="IPR018937">
    <property type="entry name" value="MMgT"/>
</dbReference>
<dbReference type="PANTHER" id="PTHR21181:SF7">
    <property type="entry name" value="ER MEMBRANE PROTEIN COMPLEX SUBUNIT 5"/>
    <property type="match status" value="1"/>
</dbReference>
<keyword evidence="10" id="KW-1185">Reference proteome</keyword>
<feature type="transmembrane region" description="Helical" evidence="8">
    <location>
        <begin position="45"/>
        <end position="64"/>
    </location>
</feature>
<organism evidence="9 10">
    <name type="scientific">Geranomyces variabilis</name>
    <dbReference type="NCBI Taxonomy" id="109894"/>
    <lineage>
        <taxon>Eukaryota</taxon>
        <taxon>Fungi</taxon>
        <taxon>Fungi incertae sedis</taxon>
        <taxon>Chytridiomycota</taxon>
        <taxon>Chytridiomycota incertae sedis</taxon>
        <taxon>Chytridiomycetes</taxon>
        <taxon>Spizellomycetales</taxon>
        <taxon>Powellomycetaceae</taxon>
        <taxon>Geranomyces</taxon>
    </lineage>
</organism>